<protein>
    <submittedName>
        <fullName evidence="2">Uncharacterized protein</fullName>
    </submittedName>
</protein>
<evidence type="ECO:0000256" key="1">
    <source>
        <dbReference type="SAM" id="MobiDB-lite"/>
    </source>
</evidence>
<name>A0A7J6N133_PERCH</name>
<feature type="region of interest" description="Disordered" evidence="1">
    <location>
        <begin position="463"/>
        <end position="482"/>
    </location>
</feature>
<dbReference type="SMART" id="SM00320">
    <property type="entry name" value="WD40"/>
    <property type="match status" value="3"/>
</dbReference>
<dbReference type="EMBL" id="JAAPAO010000011">
    <property type="protein sequence ID" value="KAF4677609.1"/>
    <property type="molecule type" value="Genomic_DNA"/>
</dbReference>
<proteinExistence type="predicted"/>
<keyword evidence="3" id="KW-1185">Reference proteome</keyword>
<feature type="compositionally biased region" description="Basic and acidic residues" evidence="1">
    <location>
        <begin position="464"/>
        <end position="474"/>
    </location>
</feature>
<dbReference type="InterPro" id="IPR036322">
    <property type="entry name" value="WD40_repeat_dom_sf"/>
</dbReference>
<evidence type="ECO:0000313" key="3">
    <source>
        <dbReference type="Proteomes" id="UP000591131"/>
    </source>
</evidence>
<dbReference type="Gene3D" id="2.130.10.10">
    <property type="entry name" value="YVTN repeat-like/Quinoprotein amine dehydrogenase"/>
    <property type="match status" value="1"/>
</dbReference>
<comment type="caution">
    <text evidence="2">The sequence shown here is derived from an EMBL/GenBank/DDBJ whole genome shotgun (WGS) entry which is preliminary data.</text>
</comment>
<dbReference type="Proteomes" id="UP000591131">
    <property type="component" value="Unassembled WGS sequence"/>
</dbReference>
<dbReference type="InterPro" id="IPR001680">
    <property type="entry name" value="WD40_rpt"/>
</dbReference>
<dbReference type="InterPro" id="IPR015943">
    <property type="entry name" value="WD40/YVTN_repeat-like_dom_sf"/>
</dbReference>
<accession>A0A7J6N133</accession>
<feature type="region of interest" description="Disordered" evidence="1">
    <location>
        <begin position="497"/>
        <end position="532"/>
    </location>
</feature>
<reference evidence="2 3" key="1">
    <citation type="submission" date="2020-04" db="EMBL/GenBank/DDBJ databases">
        <title>Perkinsus chesapeaki whole genome sequence.</title>
        <authorList>
            <person name="Bogema D.R."/>
        </authorList>
    </citation>
    <scope>NUCLEOTIDE SEQUENCE [LARGE SCALE GENOMIC DNA]</scope>
    <source>
        <strain evidence="2">ATCC PRA-425</strain>
    </source>
</reference>
<feature type="compositionally biased region" description="Polar residues" evidence="1">
    <location>
        <begin position="521"/>
        <end position="532"/>
    </location>
</feature>
<dbReference type="SUPFAM" id="SSF50978">
    <property type="entry name" value="WD40 repeat-like"/>
    <property type="match status" value="1"/>
</dbReference>
<sequence length="653" mass="71557">MPTIMPHTVVPVDTEIPTCIHVSCIDQRVTASDHVAEPKFRVVVGYYSGIVEQFDLVVVEGQERGSGRFATGPSLQLNPHLEDAFPDTIRSLGALQATVVLPCGPQLLFIGYEGLGLHLVDARQPSKRPQIKDIIIHYHAERPLTDVKDAQLWEPGPNLSVIVVAITSEWSRPEVNSAATNGRVTLYRRSTKRNRSNKEGCQEAYSLDLFGCAYALAGVPYDGAEDDRSTSREILRGDRVKVAVALRASCCILGIYELFKVTRDGREFSSSQLTTINTTYPIACLSWSPDRAHLAGVSDGGELLVWSQVFTKSDREGTVGEHAEKGLVKVIGHEEQSELESTLWLSDNRIVASGAGDCLVLLSFSAPARLRVLRKQSQTGHCGTTSCLAFCKGTSPRGNARTGLSILLTGGESTFITCHVFYTSSDHIGDIPTPSRGKLFVCEQLDRIDWGRSQRTINVTSVKCKAESDHEGDNRTGSSYSRDSDVISLLRDAVVVPPPTASSSQPSRPASPLRSVKEFVSPSTGATSSTQMAESISRMELARLEKLLPLYESEVDRLLSYISFQSKSFRQLELAVASNQCDETDLDSRCSMVVHKVHSIIKNTVKEEPLTWLLERLGFGEEANSGVADDSITSDEYLGNLLKTYKFLQPDLS</sequence>
<gene>
    <name evidence="2" type="ORF">FOL47_000564</name>
</gene>
<organism evidence="2 3">
    <name type="scientific">Perkinsus chesapeaki</name>
    <name type="common">Clam parasite</name>
    <name type="synonym">Perkinsus andrewsi</name>
    <dbReference type="NCBI Taxonomy" id="330153"/>
    <lineage>
        <taxon>Eukaryota</taxon>
        <taxon>Sar</taxon>
        <taxon>Alveolata</taxon>
        <taxon>Perkinsozoa</taxon>
        <taxon>Perkinsea</taxon>
        <taxon>Perkinsida</taxon>
        <taxon>Perkinsidae</taxon>
        <taxon>Perkinsus</taxon>
    </lineage>
</organism>
<feature type="compositionally biased region" description="Low complexity" evidence="1">
    <location>
        <begin position="501"/>
        <end position="514"/>
    </location>
</feature>
<evidence type="ECO:0000313" key="2">
    <source>
        <dbReference type="EMBL" id="KAF4677609.1"/>
    </source>
</evidence>
<dbReference type="AlphaFoldDB" id="A0A7J6N133"/>